<reference evidence="2" key="1">
    <citation type="journal article" date="2015" name="Nature">
        <title>Complex archaea that bridge the gap between prokaryotes and eukaryotes.</title>
        <authorList>
            <person name="Spang A."/>
            <person name="Saw J.H."/>
            <person name="Jorgensen S.L."/>
            <person name="Zaremba-Niedzwiedzka K."/>
            <person name="Martijn J."/>
            <person name="Lind A.E."/>
            <person name="van Eijk R."/>
            <person name="Schleper C."/>
            <person name="Guy L."/>
            <person name="Ettema T.J."/>
        </authorList>
    </citation>
    <scope>NUCLEOTIDE SEQUENCE</scope>
</reference>
<feature type="region of interest" description="Disordered" evidence="1">
    <location>
        <begin position="52"/>
        <end position="82"/>
    </location>
</feature>
<protein>
    <submittedName>
        <fullName evidence="2">Uncharacterized protein</fullName>
    </submittedName>
</protein>
<organism evidence="2">
    <name type="scientific">marine sediment metagenome</name>
    <dbReference type="NCBI Taxonomy" id="412755"/>
    <lineage>
        <taxon>unclassified sequences</taxon>
        <taxon>metagenomes</taxon>
        <taxon>ecological metagenomes</taxon>
    </lineage>
</organism>
<accession>A0A0F9HRM0</accession>
<feature type="non-terminal residue" evidence="2">
    <location>
        <position position="82"/>
    </location>
</feature>
<comment type="caution">
    <text evidence="2">The sequence shown here is derived from an EMBL/GenBank/DDBJ whole genome shotgun (WGS) entry which is preliminary data.</text>
</comment>
<evidence type="ECO:0000256" key="1">
    <source>
        <dbReference type="SAM" id="MobiDB-lite"/>
    </source>
</evidence>
<dbReference type="EMBL" id="LAZR01021735">
    <property type="protein sequence ID" value="KKL84315.1"/>
    <property type="molecule type" value="Genomic_DNA"/>
</dbReference>
<proteinExistence type="predicted"/>
<gene>
    <name evidence="2" type="ORF">LCGC14_1965930</name>
</gene>
<dbReference type="AlphaFoldDB" id="A0A0F9HRM0"/>
<name>A0A0F9HRM0_9ZZZZ</name>
<evidence type="ECO:0000313" key="2">
    <source>
        <dbReference type="EMBL" id="KKL84315.1"/>
    </source>
</evidence>
<sequence>MDSLEERVGRFSSAELDLFKKQLPLRLKELGETERNTALERLSGIPQLSDLFQPQAAPAQPTPQPAEPQGFGQQLLSTITAP</sequence>
<feature type="compositionally biased region" description="Polar residues" evidence="1">
    <location>
        <begin position="71"/>
        <end position="82"/>
    </location>
</feature>